<dbReference type="Gene3D" id="3.40.50.10110">
    <property type="entry name" value="DNA polymerase III subunit chi"/>
    <property type="match status" value="1"/>
</dbReference>
<dbReference type="GO" id="GO:0003677">
    <property type="term" value="F:DNA binding"/>
    <property type="evidence" value="ECO:0007669"/>
    <property type="project" value="InterPro"/>
</dbReference>
<sequence>MGAAFFYHLTQAPLVVTLASLSEKSLAAGWRVEVRGRSDQMLAALDTALWARDGFLPHGLANGPHDADQPILLTLAPGANRASCIMSVDGAEVSADEVARADRVCILFDGHDFDAVQQARVQWKSLTGAGAQAQYWSEESGRWEKKAESA</sequence>
<dbReference type="EMBL" id="FNBL01000015">
    <property type="protein sequence ID" value="SDG27113.1"/>
    <property type="molecule type" value="Genomic_DNA"/>
</dbReference>
<accession>A0A1G7SVP0</accession>
<gene>
    <name evidence="1" type="ORF">SAMN04488117_11557</name>
</gene>
<proteinExistence type="predicted"/>
<dbReference type="GO" id="GO:0003887">
    <property type="term" value="F:DNA-directed DNA polymerase activity"/>
    <property type="evidence" value="ECO:0007669"/>
    <property type="project" value="InterPro"/>
</dbReference>
<protein>
    <submittedName>
        <fullName evidence="1">DNA polymerase III, chi subunit</fullName>
    </submittedName>
</protein>
<evidence type="ECO:0000313" key="1">
    <source>
        <dbReference type="EMBL" id="SDG27113.1"/>
    </source>
</evidence>
<dbReference type="InterPro" id="IPR036768">
    <property type="entry name" value="PolIII_chi_sf"/>
</dbReference>
<dbReference type="Proteomes" id="UP000182284">
    <property type="component" value="Unassembled WGS sequence"/>
</dbReference>
<reference evidence="1 2" key="1">
    <citation type="submission" date="2016-10" db="EMBL/GenBank/DDBJ databases">
        <authorList>
            <person name="de Groot N.N."/>
        </authorList>
    </citation>
    <scope>NUCLEOTIDE SEQUENCE [LARGE SCALE GENOMIC DNA]</scope>
    <source>
        <strain evidence="1 2">DSM 27375</strain>
    </source>
</reference>
<dbReference type="SUPFAM" id="SSF102400">
    <property type="entry name" value="DNA polymerase III chi subunit"/>
    <property type="match status" value="1"/>
</dbReference>
<dbReference type="GO" id="GO:0006260">
    <property type="term" value="P:DNA replication"/>
    <property type="evidence" value="ECO:0007669"/>
    <property type="project" value="InterPro"/>
</dbReference>
<dbReference type="InterPro" id="IPR007459">
    <property type="entry name" value="DNA_pol3_chi"/>
</dbReference>
<dbReference type="OrthoDB" id="9795973at2"/>
<name>A0A1G7SVP0_9RHOB</name>
<dbReference type="RefSeq" id="WP_074646681.1">
    <property type="nucleotide sequence ID" value="NZ_FNBL01000015.1"/>
</dbReference>
<dbReference type="NCBIfam" id="NF004347">
    <property type="entry name" value="PRK05728.1-4"/>
    <property type="match status" value="1"/>
</dbReference>
<dbReference type="AlphaFoldDB" id="A0A1G7SVP0"/>
<dbReference type="GO" id="GO:0032298">
    <property type="term" value="P:positive regulation of DNA-templated DNA replication initiation"/>
    <property type="evidence" value="ECO:0007669"/>
    <property type="project" value="TreeGrafter"/>
</dbReference>
<organism evidence="1 2">
    <name type="scientific">Celeribacter baekdonensis</name>
    <dbReference type="NCBI Taxonomy" id="875171"/>
    <lineage>
        <taxon>Bacteria</taxon>
        <taxon>Pseudomonadati</taxon>
        <taxon>Pseudomonadota</taxon>
        <taxon>Alphaproteobacteria</taxon>
        <taxon>Rhodobacterales</taxon>
        <taxon>Roseobacteraceae</taxon>
        <taxon>Celeribacter</taxon>
    </lineage>
</organism>
<evidence type="ECO:0000313" key="2">
    <source>
        <dbReference type="Proteomes" id="UP000182284"/>
    </source>
</evidence>
<dbReference type="Pfam" id="PF04364">
    <property type="entry name" value="DNA_pol3_chi"/>
    <property type="match status" value="1"/>
</dbReference>
<dbReference type="PANTHER" id="PTHR38767">
    <property type="entry name" value="DNA POLYMERASE III SUBUNIT CHI"/>
    <property type="match status" value="1"/>
</dbReference>
<dbReference type="PANTHER" id="PTHR38767:SF1">
    <property type="entry name" value="DNA POLYMERASE III SUBUNIT CHI"/>
    <property type="match status" value="1"/>
</dbReference>